<accession>A0A0A8YAU8</accession>
<dbReference type="EMBL" id="GBRH01275342">
    <property type="protein sequence ID" value="JAD22553.1"/>
    <property type="molecule type" value="Transcribed_RNA"/>
</dbReference>
<organism evidence="1">
    <name type="scientific">Arundo donax</name>
    <name type="common">Giant reed</name>
    <name type="synonym">Donax arundinaceus</name>
    <dbReference type="NCBI Taxonomy" id="35708"/>
    <lineage>
        <taxon>Eukaryota</taxon>
        <taxon>Viridiplantae</taxon>
        <taxon>Streptophyta</taxon>
        <taxon>Embryophyta</taxon>
        <taxon>Tracheophyta</taxon>
        <taxon>Spermatophyta</taxon>
        <taxon>Magnoliopsida</taxon>
        <taxon>Liliopsida</taxon>
        <taxon>Poales</taxon>
        <taxon>Poaceae</taxon>
        <taxon>PACMAD clade</taxon>
        <taxon>Arundinoideae</taxon>
        <taxon>Arundineae</taxon>
        <taxon>Arundo</taxon>
    </lineage>
</organism>
<reference evidence="1" key="1">
    <citation type="submission" date="2014-09" db="EMBL/GenBank/DDBJ databases">
        <authorList>
            <person name="Magalhaes I.L.F."/>
            <person name="Oliveira U."/>
            <person name="Santos F.R."/>
            <person name="Vidigal T.H.D.A."/>
            <person name="Brescovit A.D."/>
            <person name="Santos A.J."/>
        </authorList>
    </citation>
    <scope>NUCLEOTIDE SEQUENCE</scope>
    <source>
        <tissue evidence="1">Shoot tissue taken approximately 20 cm above the soil surface</tissue>
    </source>
</reference>
<proteinExistence type="predicted"/>
<reference evidence="1" key="2">
    <citation type="journal article" date="2015" name="Data Brief">
        <title>Shoot transcriptome of the giant reed, Arundo donax.</title>
        <authorList>
            <person name="Barrero R.A."/>
            <person name="Guerrero F.D."/>
            <person name="Moolhuijzen P."/>
            <person name="Goolsby J.A."/>
            <person name="Tidwell J."/>
            <person name="Bellgard S.E."/>
            <person name="Bellgard M.I."/>
        </authorList>
    </citation>
    <scope>NUCLEOTIDE SEQUENCE</scope>
    <source>
        <tissue evidence="1">Shoot tissue taken approximately 20 cm above the soil surface</tissue>
    </source>
</reference>
<dbReference type="AlphaFoldDB" id="A0A0A8YAU8"/>
<sequence>MPIVDWWLPARKQVLGSFDSLVVLGSWLIWKERNNRVFNLCATVPVELVRQIQEEGRRWVQAGYRRLSGVLQDHNALGHQSFLV</sequence>
<protein>
    <submittedName>
        <fullName evidence="1">Uncharacterized protein</fullName>
    </submittedName>
</protein>
<name>A0A0A8YAU8_ARUDO</name>
<evidence type="ECO:0000313" key="1">
    <source>
        <dbReference type="EMBL" id="JAD22553.1"/>
    </source>
</evidence>